<dbReference type="EMBL" id="CP015961">
    <property type="protein sequence ID" value="ANI93254.1"/>
    <property type="molecule type" value="Genomic_DNA"/>
</dbReference>
<feature type="domain" description="Mammalian cell entry C-terminal" evidence="3">
    <location>
        <begin position="123"/>
        <end position="341"/>
    </location>
</feature>
<dbReference type="Proteomes" id="UP000186104">
    <property type="component" value="Chromosome"/>
</dbReference>
<organism evidence="4 5">
    <name type="scientific">Dietzia timorensis</name>
    <dbReference type="NCBI Taxonomy" id="499555"/>
    <lineage>
        <taxon>Bacteria</taxon>
        <taxon>Bacillati</taxon>
        <taxon>Actinomycetota</taxon>
        <taxon>Actinomycetes</taxon>
        <taxon>Mycobacteriales</taxon>
        <taxon>Dietziaceae</taxon>
        <taxon>Dietzia</taxon>
    </lineage>
</organism>
<dbReference type="STRING" id="499555.BJL86_2490"/>
<sequence length="473" mass="50248">MTRMSATARRLLAVLFVIIVAAFIGGSIAMYNKAFTSVSEIDLYTDDVGYALPKHADVKVRGVNIGRVTEVEPDGDRVRVQLAIDPDYTEKLPADVTARLIPKTLFGERFVDIYIPDGGGSGKLADVDSIAQDERGNAVELDRVLDGLLPVLEAVPPHELAATLGALSQALQGNGDRLGVSFEQLGKVFGGINEDLPALESGLQDLATFSQTYTEAVPDLIGALDALRTTSHTVVEKQDALRGSIQSVTTASNDLAGFIDVNKQSVIDVLADSRQTLDYLAQYSPVLECSVLNFQKSRVNSDDILGVGDEHPGIRVTVEVVNPRGRYLPNQDEPRAFDTRGARCYGTPGPGENFPAAPGGALADGAYQPPTRNPGPAVIPDAPDPRSSDAPITQPRQRGSVPDAPGRYVPEQPNRPLPPGVDDRPMGYENSPIEVATVQTIYGAAKGEAPESTPGWVAGLGAPALRGAEVTIR</sequence>
<proteinExistence type="predicted"/>
<feature type="compositionally biased region" description="Basic and acidic residues" evidence="1">
    <location>
        <begin position="332"/>
        <end position="341"/>
    </location>
</feature>
<feature type="region of interest" description="Disordered" evidence="1">
    <location>
        <begin position="325"/>
        <end position="422"/>
    </location>
</feature>
<dbReference type="InterPro" id="IPR024516">
    <property type="entry name" value="Mce_C"/>
</dbReference>
<dbReference type="OrthoDB" id="3460188at2"/>
<dbReference type="RefSeq" id="WP_067477690.1">
    <property type="nucleotide sequence ID" value="NZ_CP015961.1"/>
</dbReference>
<dbReference type="PANTHER" id="PTHR33371">
    <property type="entry name" value="INTERMEMBRANE PHOSPHOLIPID TRANSPORT SYSTEM BINDING PROTEIN MLAD-RELATED"/>
    <property type="match status" value="1"/>
</dbReference>
<reference evidence="4 5" key="1">
    <citation type="submission" date="2016-06" db="EMBL/GenBank/DDBJ databases">
        <title>Complete genome sequence of a saline-alkali tolerant type strain Dietzia timorensis ID05-A0528T.</title>
        <authorList>
            <person name="Wu X."/>
        </authorList>
    </citation>
    <scope>NUCLEOTIDE SEQUENCE [LARGE SCALE GENOMIC DNA]</scope>
    <source>
        <strain evidence="4 5">ID05-A0528</strain>
    </source>
</reference>
<gene>
    <name evidence="4" type="ORF">BJL86_2490</name>
</gene>
<evidence type="ECO:0000259" key="2">
    <source>
        <dbReference type="Pfam" id="PF02470"/>
    </source>
</evidence>
<evidence type="ECO:0000259" key="3">
    <source>
        <dbReference type="Pfam" id="PF11887"/>
    </source>
</evidence>
<dbReference type="PANTHER" id="PTHR33371:SF19">
    <property type="entry name" value="MCE-FAMILY PROTEIN MCE4A"/>
    <property type="match status" value="1"/>
</dbReference>
<dbReference type="AlphaFoldDB" id="A0A173LNM2"/>
<accession>A0A173LNM2</accession>
<name>A0A173LNM2_9ACTN</name>
<dbReference type="NCBIfam" id="TIGR00996">
    <property type="entry name" value="Mtu_fam_mce"/>
    <property type="match status" value="1"/>
</dbReference>
<feature type="compositionally biased region" description="Low complexity" evidence="1">
    <location>
        <begin position="355"/>
        <end position="366"/>
    </location>
</feature>
<dbReference type="InterPro" id="IPR005693">
    <property type="entry name" value="Mce"/>
</dbReference>
<dbReference type="GO" id="GO:0051701">
    <property type="term" value="P:biological process involved in interaction with host"/>
    <property type="evidence" value="ECO:0007669"/>
    <property type="project" value="TreeGrafter"/>
</dbReference>
<dbReference type="KEGG" id="dtm:BJL86_2490"/>
<dbReference type="InterPro" id="IPR052336">
    <property type="entry name" value="MlaD_Phospholipid_Transporter"/>
</dbReference>
<evidence type="ECO:0000256" key="1">
    <source>
        <dbReference type="SAM" id="MobiDB-lite"/>
    </source>
</evidence>
<dbReference type="Pfam" id="PF02470">
    <property type="entry name" value="MlaD"/>
    <property type="match status" value="1"/>
</dbReference>
<dbReference type="GO" id="GO:0005576">
    <property type="term" value="C:extracellular region"/>
    <property type="evidence" value="ECO:0007669"/>
    <property type="project" value="TreeGrafter"/>
</dbReference>
<dbReference type="Pfam" id="PF11887">
    <property type="entry name" value="Mce4_CUP1"/>
    <property type="match status" value="1"/>
</dbReference>
<feature type="domain" description="Mce/MlaD" evidence="2">
    <location>
        <begin position="40"/>
        <end position="113"/>
    </location>
</feature>
<keyword evidence="5" id="KW-1185">Reference proteome</keyword>
<evidence type="ECO:0008006" key="6">
    <source>
        <dbReference type="Google" id="ProtNLM"/>
    </source>
</evidence>
<evidence type="ECO:0000313" key="5">
    <source>
        <dbReference type="Proteomes" id="UP000186104"/>
    </source>
</evidence>
<protein>
    <recommendedName>
        <fullName evidence="6">Mce/MlaD domain-containing protein</fullName>
    </recommendedName>
</protein>
<evidence type="ECO:0000313" key="4">
    <source>
        <dbReference type="EMBL" id="ANI93254.1"/>
    </source>
</evidence>
<dbReference type="InterPro" id="IPR003399">
    <property type="entry name" value="Mce/MlaD"/>
</dbReference>